<organism evidence="1">
    <name type="scientific">hydrocarbon metagenome</name>
    <dbReference type="NCBI Taxonomy" id="938273"/>
    <lineage>
        <taxon>unclassified sequences</taxon>
        <taxon>metagenomes</taxon>
        <taxon>ecological metagenomes</taxon>
    </lineage>
</organism>
<dbReference type="InterPro" id="IPR002746">
    <property type="entry name" value="UPF0216"/>
</dbReference>
<comment type="caution">
    <text evidence="1">The sequence shown here is derived from an EMBL/GenBank/DDBJ whole genome shotgun (WGS) entry which is preliminary data.</text>
</comment>
<gene>
    <name evidence="1" type="ORF">ASZ90_009127</name>
</gene>
<dbReference type="EMBL" id="LNQE01001098">
    <property type="protein sequence ID" value="KUG21136.1"/>
    <property type="molecule type" value="Genomic_DNA"/>
</dbReference>
<evidence type="ECO:0008006" key="2">
    <source>
        <dbReference type="Google" id="ProtNLM"/>
    </source>
</evidence>
<sequence length="143" mass="16210">MRDRPSISDEAVLMKWMRLEMGRINEGIVGERKTLAELLAAEKPSARTKGGSEYLFDREVLRELGERLPAKMHPRLRLPVLFYLDTAITDSVFLADAAAVSALQILGELGKLRRMEKGKLWVSRPIAYAILQKYPTAVQIVMR</sequence>
<dbReference type="Pfam" id="PF01886">
    <property type="entry name" value="DUF61"/>
    <property type="match status" value="1"/>
</dbReference>
<proteinExistence type="predicted"/>
<name>A0A0W8FJR3_9ZZZZ</name>
<reference evidence="1" key="1">
    <citation type="journal article" date="2015" name="Proc. Natl. Acad. Sci. U.S.A.">
        <title>Networks of energetic and metabolic interactions define dynamics in microbial communities.</title>
        <authorList>
            <person name="Embree M."/>
            <person name="Liu J.K."/>
            <person name="Al-Bassam M.M."/>
            <person name="Zengler K."/>
        </authorList>
    </citation>
    <scope>NUCLEOTIDE SEQUENCE</scope>
</reference>
<dbReference type="AlphaFoldDB" id="A0A0W8FJR3"/>
<accession>A0A0W8FJR3</accession>
<evidence type="ECO:0000313" key="1">
    <source>
        <dbReference type="EMBL" id="KUG21136.1"/>
    </source>
</evidence>
<protein>
    <recommendedName>
        <fullName evidence="2">DUF61 family protein</fullName>
    </recommendedName>
</protein>